<comment type="similarity">
    <text evidence="1">Belongs to the TIFY/JAZ family.</text>
</comment>
<feature type="compositionally biased region" description="Low complexity" evidence="2">
    <location>
        <begin position="300"/>
        <end position="313"/>
    </location>
</feature>
<feature type="domain" description="Tify" evidence="3">
    <location>
        <begin position="341"/>
        <end position="376"/>
    </location>
</feature>
<dbReference type="Proteomes" id="UP001497512">
    <property type="component" value="Chromosome 8"/>
</dbReference>
<organism evidence="4 5">
    <name type="scientific">Sphagnum troendelagicum</name>
    <dbReference type="NCBI Taxonomy" id="128251"/>
    <lineage>
        <taxon>Eukaryota</taxon>
        <taxon>Viridiplantae</taxon>
        <taxon>Streptophyta</taxon>
        <taxon>Embryophyta</taxon>
        <taxon>Bryophyta</taxon>
        <taxon>Sphagnophytina</taxon>
        <taxon>Sphagnopsida</taxon>
        <taxon>Sphagnales</taxon>
        <taxon>Sphagnaceae</taxon>
        <taxon>Sphagnum</taxon>
    </lineage>
</organism>
<dbReference type="PANTHER" id="PTHR33077:SF8">
    <property type="entry name" value="PROTEIN TIFY 8"/>
    <property type="match status" value="1"/>
</dbReference>
<feature type="compositionally biased region" description="Polar residues" evidence="2">
    <location>
        <begin position="193"/>
        <end position="211"/>
    </location>
</feature>
<feature type="compositionally biased region" description="Polar residues" evidence="2">
    <location>
        <begin position="93"/>
        <end position="105"/>
    </location>
</feature>
<protein>
    <recommendedName>
        <fullName evidence="3">Tify domain-containing protein</fullName>
    </recommendedName>
</protein>
<dbReference type="InterPro" id="IPR010399">
    <property type="entry name" value="Tify_dom"/>
</dbReference>
<feature type="compositionally biased region" description="Basic and acidic residues" evidence="2">
    <location>
        <begin position="158"/>
        <end position="174"/>
    </location>
</feature>
<evidence type="ECO:0000259" key="3">
    <source>
        <dbReference type="PROSITE" id="PS51320"/>
    </source>
</evidence>
<accession>A0ABP0V0S5</accession>
<dbReference type="PROSITE" id="PS51320">
    <property type="entry name" value="TIFY"/>
    <property type="match status" value="1"/>
</dbReference>
<reference evidence="4" key="1">
    <citation type="submission" date="2024-02" db="EMBL/GenBank/DDBJ databases">
        <authorList>
            <consortium name="ELIXIR-Norway"/>
            <consortium name="Elixir Norway"/>
        </authorList>
    </citation>
    <scope>NUCLEOTIDE SEQUENCE</scope>
</reference>
<name>A0ABP0V0S5_9BRYO</name>
<evidence type="ECO:0000256" key="2">
    <source>
        <dbReference type="SAM" id="MobiDB-lite"/>
    </source>
</evidence>
<evidence type="ECO:0000313" key="5">
    <source>
        <dbReference type="Proteomes" id="UP001497512"/>
    </source>
</evidence>
<keyword evidence="5" id="KW-1185">Reference proteome</keyword>
<feature type="region of interest" description="Disordered" evidence="2">
    <location>
        <begin position="1"/>
        <end position="279"/>
    </location>
</feature>
<evidence type="ECO:0000256" key="1">
    <source>
        <dbReference type="ARBA" id="ARBA00008614"/>
    </source>
</evidence>
<proteinExistence type="inferred from homology"/>
<dbReference type="EMBL" id="OZ019900">
    <property type="protein sequence ID" value="CAK9234808.1"/>
    <property type="molecule type" value="Genomic_DNA"/>
</dbReference>
<feature type="region of interest" description="Disordered" evidence="2">
    <location>
        <begin position="300"/>
        <end position="343"/>
    </location>
</feature>
<sequence length="447" mass="47138">MTLLMAEKDQQPMLRDFLGLNHHMGEAQPPPAEFPSSDMLRVSSSGGGPSLKVEVDPETSAAAPPTTSRGKLGPSETRHSPDFVSAPFGLALPSSSEQARWQQSKAGALQHHGIKSAFYKPALDGSKLAKKRESPGGRESLQDRLVEALESSRCQKTARIDKQKNEKVVDHRESPPSASDLHLSMQPPRHPSKSPTWYQQNLKLDVSNRQQQQRKKTECSKPPFSSSPGLLPMRGGIGHGSAFTETVAAVATPPPPPPKENSPQIGHQVVAEDEGSRTGLKTRSSLVGLLSSAGLLHDSAAPAAAAAAATGSSGPPPSTPQRLKASSRSGGSMLPSGHQVASPTSRQLTIFYGGQAHVYDDIPPEKAQAIMALAGSNGRSWCTTYSPRPTGSVPDSTASEDSWTCLEKNKDQAAGKSLSGGSLSLCSEVQTLLRGLAKSGIGKARPL</sequence>
<evidence type="ECO:0000313" key="4">
    <source>
        <dbReference type="EMBL" id="CAK9234808.1"/>
    </source>
</evidence>
<dbReference type="Pfam" id="PF06200">
    <property type="entry name" value="tify"/>
    <property type="match status" value="1"/>
</dbReference>
<dbReference type="InterPro" id="IPR040390">
    <property type="entry name" value="TIFY/JAZ"/>
</dbReference>
<gene>
    <name evidence="4" type="ORF">CSSPTR1EN2_LOCUS22402</name>
</gene>
<feature type="compositionally biased region" description="Basic and acidic residues" evidence="2">
    <location>
        <begin position="131"/>
        <end position="147"/>
    </location>
</feature>
<dbReference type="SMART" id="SM00979">
    <property type="entry name" value="TIFY"/>
    <property type="match status" value="1"/>
</dbReference>
<dbReference type="PANTHER" id="PTHR33077">
    <property type="entry name" value="PROTEIN TIFY 4A-RELATED-RELATED"/>
    <property type="match status" value="1"/>
</dbReference>
<feature type="compositionally biased region" description="Basic and acidic residues" evidence="2">
    <location>
        <begin position="1"/>
        <end position="10"/>
    </location>
</feature>